<organism evidence="12 13">
    <name type="scientific">Prorocentrum cordatum</name>
    <dbReference type="NCBI Taxonomy" id="2364126"/>
    <lineage>
        <taxon>Eukaryota</taxon>
        <taxon>Sar</taxon>
        <taxon>Alveolata</taxon>
        <taxon>Dinophyceae</taxon>
        <taxon>Prorocentrales</taxon>
        <taxon>Prorocentraceae</taxon>
        <taxon>Prorocentrum</taxon>
    </lineage>
</organism>
<protein>
    <recommendedName>
        <fullName evidence="3">cellulose 1,4-beta-cellobiosidase (non-reducing end)</fullName>
        <ecNumber evidence="3">3.2.1.91</ecNumber>
    </recommendedName>
</protein>
<accession>A0ABN9UBA3</accession>
<feature type="region of interest" description="Disordered" evidence="10">
    <location>
        <begin position="775"/>
        <end position="838"/>
    </location>
</feature>
<evidence type="ECO:0000256" key="8">
    <source>
        <dbReference type="ARBA" id="ARBA00023295"/>
    </source>
</evidence>
<dbReference type="EMBL" id="CAUYUJ010015655">
    <property type="protein sequence ID" value="CAK0856618.1"/>
    <property type="molecule type" value="Genomic_DNA"/>
</dbReference>
<proteinExistence type="inferred from homology"/>
<dbReference type="SUPFAM" id="SSF49899">
    <property type="entry name" value="Concanavalin A-like lectins/glucanases"/>
    <property type="match status" value="2"/>
</dbReference>
<keyword evidence="9" id="KW-0624">Polysaccharide degradation</keyword>
<keyword evidence="7" id="KW-0119">Carbohydrate metabolism</keyword>
<feature type="region of interest" description="Disordered" evidence="10">
    <location>
        <begin position="1342"/>
        <end position="1369"/>
    </location>
</feature>
<feature type="compositionally biased region" description="Low complexity" evidence="10">
    <location>
        <begin position="784"/>
        <end position="811"/>
    </location>
</feature>
<keyword evidence="4 11" id="KW-0732">Signal</keyword>
<feature type="region of interest" description="Disordered" evidence="10">
    <location>
        <begin position="381"/>
        <end position="408"/>
    </location>
</feature>
<dbReference type="Gene3D" id="2.70.100.10">
    <property type="entry name" value="Glycoside hydrolase, family 7, domain"/>
    <property type="match status" value="2"/>
</dbReference>
<evidence type="ECO:0000256" key="2">
    <source>
        <dbReference type="ARBA" id="ARBA00006044"/>
    </source>
</evidence>
<dbReference type="PANTHER" id="PTHR33753:SF2">
    <property type="entry name" value="GLYCOSIDE HYDROLASE FAMILY 7 PROTEIN"/>
    <property type="match status" value="1"/>
</dbReference>
<dbReference type="PANTHER" id="PTHR33753">
    <property type="entry name" value="1,4-BETA-D-GLUCAN CELLOBIOHYDROLASE B"/>
    <property type="match status" value="1"/>
</dbReference>
<evidence type="ECO:0000313" key="13">
    <source>
        <dbReference type="Proteomes" id="UP001189429"/>
    </source>
</evidence>
<evidence type="ECO:0000256" key="3">
    <source>
        <dbReference type="ARBA" id="ARBA00012561"/>
    </source>
</evidence>
<evidence type="ECO:0000256" key="1">
    <source>
        <dbReference type="ARBA" id="ARBA00001641"/>
    </source>
</evidence>
<dbReference type="InterPro" id="IPR037019">
    <property type="entry name" value="Glyco_hydro_7_sf"/>
</dbReference>
<evidence type="ECO:0000256" key="11">
    <source>
        <dbReference type="SAM" id="SignalP"/>
    </source>
</evidence>
<evidence type="ECO:0000256" key="10">
    <source>
        <dbReference type="SAM" id="MobiDB-lite"/>
    </source>
</evidence>
<sequence>MGRALAALALAVAALGAGQVARGASCPGTVQVAGGEGGAPLPVSLVPTGWGSPDGGAEFEVDGSGNVVPHMGSRAYFALECTPGEYDNRQYMGFNLLGKSLRYTVDLSGAGCGCNAALYLTSMNLNEKKSECGDHYCDANNVCGESCAEIDIQEANMYAWHSTLHVESDPSGVGGGYGGGGRDWTGPRDWTGMQYSPGGTCIDTSEPFQVAASFPVNASGWLAGMAVELSQAGRSCALKTSITSYEGMEELSRAVRAGMTPVLSYWSDDDMLWMDGLGKDEKGPCKSDSAADCSETVKFFNFSVGDLDRETTAEEVPAALAAGAVEDSLGAFCCLASRGEGDFCGSCPAYARTGPSSHCGASESSCAACGGRATWCTDAAPPQAADTSAPGPPPLPGPTLAAEADRAAPTAAPAPLAVPAAAPAAALRAADGGFCCLASAGAGADLCGQCFPGARALPGSRCGGSSSDCHACGGKAAWCEEAAVQPAAAGGGGEDGQCCLAAMDSGDFCGSCFPSALANSSSRCGQSRAACEGCGGASRWCRLQSGGGGAAALVRRGLERPADDAAGAEPFDCKAGLAKWESGWSQAKKTWCCEVKGSPCLGTTTASAEATNAVAEATTAKATTATAEDAGSDRADVSDGSFCCLAASEASDVCGTCFENARAERSSHCGASADGCDSCGGMSTWCSTARSAIEQRKSPVSNMTRAVKDSPTGATGFCCLAAEEGGGDFCGTCFPNAMVQGDSRCGESQHACENCGGAARWCNVSSVSDALGGEVEAEHGGAGSTTAAPTTTTSRSPKPSPTSAASKMSTTVGASETSTTRAALKGSTSGAPELSTTSAASKMSTIALASQTSTTRAAVNSSTTRATSTSTAASLIPEPKCPGVVQIGSDGLSDLPAHIVPTGWGSEYGPVPVHVANHSTISASMGARAYFAMSCTAGSYSNDGYMALNLLGFSLRYTVDLSGAGCGCNAALYLTSMRQNKNASTCSDYYCDANSVCGVACAEIDIQEANMHSWHSTLHGQDDPNGVGGGFGGGAAEWSGPRDWNASQYSPGGACIDTRRPFDVDAAFPVDADGSLAAMVVTLSQEGKSCPLSTLTAAYAGMPELTEALRAGMTPIVSYWSADDMLWMDGQGKDKLGACKRDRPDRCAESVRFSNFSVGVAPALPPTASPTPVPTAEPTPRPTAAQTSAPTSEPAPGPQPTGPEGFCCLAAPNPFDYCGSCPAFARAPEGSGCAASEGGCGRCGPLARWCGAEAPRTFTTSHAPPRSGRATVRLGAEEVEAEVVGTPRGAGSASELQGKFGGRLGAVAGQGQRRGPPQALLCLPGLAVLAFAARAWLRRGRRGPAGAGTGPPPSARPMVQAEDSELEFA</sequence>
<feature type="region of interest" description="Disordered" evidence="10">
    <location>
        <begin position="850"/>
        <end position="875"/>
    </location>
</feature>
<dbReference type="Proteomes" id="UP001189429">
    <property type="component" value="Unassembled WGS sequence"/>
</dbReference>
<feature type="compositionally biased region" description="Polar residues" evidence="10">
    <location>
        <begin position="812"/>
        <end position="838"/>
    </location>
</feature>
<dbReference type="EC" id="3.2.1.91" evidence="3"/>
<feature type="compositionally biased region" description="Low complexity" evidence="10">
    <location>
        <begin position="852"/>
        <end position="874"/>
    </location>
</feature>
<comment type="caution">
    <text evidence="12">The sequence shown here is derived from an EMBL/GenBank/DDBJ whole genome shotgun (WGS) entry which is preliminary data.</text>
</comment>
<comment type="similarity">
    <text evidence="2">Belongs to the glycosyl hydrolase 7 (cellulase C) family.</text>
</comment>
<keyword evidence="8" id="KW-0326">Glycosidase</keyword>
<name>A0ABN9UBA3_9DINO</name>
<evidence type="ECO:0000256" key="4">
    <source>
        <dbReference type="ARBA" id="ARBA00022729"/>
    </source>
</evidence>
<feature type="region of interest" description="Disordered" evidence="10">
    <location>
        <begin position="1162"/>
        <end position="1200"/>
    </location>
</feature>
<evidence type="ECO:0000256" key="9">
    <source>
        <dbReference type="ARBA" id="ARBA00023326"/>
    </source>
</evidence>
<dbReference type="InterPro" id="IPR013320">
    <property type="entry name" value="ConA-like_dom_sf"/>
</dbReference>
<feature type="signal peptide" evidence="11">
    <location>
        <begin position="1"/>
        <end position="23"/>
    </location>
</feature>
<evidence type="ECO:0000256" key="5">
    <source>
        <dbReference type="ARBA" id="ARBA00022801"/>
    </source>
</evidence>
<feature type="compositionally biased region" description="Low complexity" evidence="10">
    <location>
        <begin position="398"/>
        <end position="408"/>
    </location>
</feature>
<keyword evidence="5" id="KW-0378">Hydrolase</keyword>
<feature type="chain" id="PRO_5047162754" description="cellulose 1,4-beta-cellobiosidase (non-reducing end)" evidence="11">
    <location>
        <begin position="24"/>
        <end position="1369"/>
    </location>
</feature>
<dbReference type="InterPro" id="IPR001722">
    <property type="entry name" value="Glyco_hydro_7"/>
</dbReference>
<evidence type="ECO:0000313" key="12">
    <source>
        <dbReference type="EMBL" id="CAK0856618.1"/>
    </source>
</evidence>
<keyword evidence="6" id="KW-0136">Cellulose degradation</keyword>
<reference evidence="12" key="1">
    <citation type="submission" date="2023-10" db="EMBL/GenBank/DDBJ databases">
        <authorList>
            <person name="Chen Y."/>
            <person name="Shah S."/>
            <person name="Dougan E. K."/>
            <person name="Thang M."/>
            <person name="Chan C."/>
        </authorList>
    </citation>
    <scope>NUCLEOTIDE SEQUENCE [LARGE SCALE GENOMIC DNA]</scope>
</reference>
<comment type="catalytic activity">
    <reaction evidence="1">
        <text>Hydrolysis of (1-&gt;4)-beta-D-glucosidic linkages in cellulose and cellotetraose, releasing cellobiose from the non-reducing ends of the chains.</text>
        <dbReference type="EC" id="3.2.1.91"/>
    </reaction>
</comment>
<keyword evidence="13" id="KW-1185">Reference proteome</keyword>
<gene>
    <name evidence="12" type="ORF">PCOR1329_LOCUS46982</name>
</gene>
<evidence type="ECO:0000256" key="7">
    <source>
        <dbReference type="ARBA" id="ARBA00023277"/>
    </source>
</evidence>
<evidence type="ECO:0000256" key="6">
    <source>
        <dbReference type="ARBA" id="ARBA00023001"/>
    </source>
</evidence>
<feature type="compositionally biased region" description="Pro residues" evidence="10">
    <location>
        <begin position="1163"/>
        <end position="1181"/>
    </location>
</feature>